<sequence length="59" mass="6812">MTKGGEMYNKGLMVMDTMRRFKCSKEKARAAVEKFLEQENKRVPDVEKVMAEALKDSLN</sequence>
<comment type="caution">
    <text evidence="1">The sequence shown here is derived from an EMBL/GenBank/DDBJ whole genome shotgun (WGS) entry which is preliminary data.</text>
</comment>
<gene>
    <name evidence="1" type="ORF">LCGC14_1596140</name>
</gene>
<proteinExistence type="predicted"/>
<organism evidence="1">
    <name type="scientific">marine sediment metagenome</name>
    <dbReference type="NCBI Taxonomy" id="412755"/>
    <lineage>
        <taxon>unclassified sequences</taxon>
        <taxon>metagenomes</taxon>
        <taxon>ecological metagenomes</taxon>
    </lineage>
</organism>
<reference evidence="1" key="1">
    <citation type="journal article" date="2015" name="Nature">
        <title>Complex archaea that bridge the gap between prokaryotes and eukaryotes.</title>
        <authorList>
            <person name="Spang A."/>
            <person name="Saw J.H."/>
            <person name="Jorgensen S.L."/>
            <person name="Zaremba-Niedzwiedzka K."/>
            <person name="Martijn J."/>
            <person name="Lind A.E."/>
            <person name="van Eijk R."/>
            <person name="Schleper C."/>
            <person name="Guy L."/>
            <person name="Ettema T.J."/>
        </authorList>
    </citation>
    <scope>NUCLEOTIDE SEQUENCE</scope>
</reference>
<accession>A0A0F9ICX5</accession>
<name>A0A0F9ICX5_9ZZZZ</name>
<dbReference type="EMBL" id="LAZR01012741">
    <property type="protein sequence ID" value="KKM25322.1"/>
    <property type="molecule type" value="Genomic_DNA"/>
</dbReference>
<protein>
    <submittedName>
        <fullName evidence="1">Uncharacterized protein</fullName>
    </submittedName>
</protein>
<dbReference type="AlphaFoldDB" id="A0A0F9ICX5"/>
<evidence type="ECO:0000313" key="1">
    <source>
        <dbReference type="EMBL" id="KKM25322.1"/>
    </source>
</evidence>